<dbReference type="AlphaFoldDB" id="A0A117USM7"/>
<name>A0A117USM7_9SPHN</name>
<dbReference type="STRING" id="1117702.AQZ52_14585"/>
<dbReference type="EMBL" id="LLZS01000009">
    <property type="protein sequence ID" value="KUR70093.1"/>
    <property type="molecule type" value="Genomic_DNA"/>
</dbReference>
<comment type="caution">
    <text evidence="1">The sequence shown here is derived from an EMBL/GenBank/DDBJ whole genome shotgun (WGS) entry which is preliminary data.</text>
</comment>
<gene>
    <name evidence="1" type="ORF">AQZ52_14585</name>
</gene>
<organism evidence="1 2">
    <name type="scientific">Novosphingobium fuchskuhlense</name>
    <dbReference type="NCBI Taxonomy" id="1117702"/>
    <lineage>
        <taxon>Bacteria</taxon>
        <taxon>Pseudomonadati</taxon>
        <taxon>Pseudomonadota</taxon>
        <taxon>Alphaproteobacteria</taxon>
        <taxon>Sphingomonadales</taxon>
        <taxon>Sphingomonadaceae</taxon>
        <taxon>Novosphingobium</taxon>
    </lineage>
</organism>
<evidence type="ECO:0000313" key="1">
    <source>
        <dbReference type="EMBL" id="KUR70093.1"/>
    </source>
</evidence>
<evidence type="ECO:0000313" key="2">
    <source>
        <dbReference type="Proteomes" id="UP000058012"/>
    </source>
</evidence>
<dbReference type="Proteomes" id="UP000058012">
    <property type="component" value="Unassembled WGS sequence"/>
</dbReference>
<sequence length="115" mass="11691">MTQAAPESPVDPVSPLTRTILAGIAMRAGSSLLKRGVDRGILGAAPDALKAAAKAAGVKAAQQAAKAPKVKRGIGARILTAAATRIATRSVPGAIVVGGALLAKTLHERRKNRQR</sequence>
<keyword evidence="2" id="KW-1185">Reference proteome</keyword>
<protein>
    <submittedName>
        <fullName evidence="1">Uncharacterized protein</fullName>
    </submittedName>
</protein>
<proteinExistence type="predicted"/>
<reference evidence="1 2" key="1">
    <citation type="submission" date="2015-10" db="EMBL/GenBank/DDBJ databases">
        <title>Draft genome sequence of Novosphingobium fuchskuhlense DSM 25065 isolated from a surface water sample of the southwest basin of Lake Grosse Fuchskuhle.</title>
        <authorList>
            <person name="Ruckert C."/>
            <person name="Winkler A."/>
            <person name="Glaeser J."/>
            <person name="Grossart H.-P."/>
            <person name="Kalinowski J."/>
            <person name="Glaeser S."/>
        </authorList>
    </citation>
    <scope>NUCLEOTIDE SEQUENCE [LARGE SCALE GENOMIC DNA]</scope>
    <source>
        <strain evidence="1 2">FNE08-7</strain>
    </source>
</reference>
<accession>A0A117USM7</accession>